<dbReference type="InterPro" id="IPR009057">
    <property type="entry name" value="Homeodomain-like_sf"/>
</dbReference>
<dbReference type="Gene3D" id="1.10.10.60">
    <property type="entry name" value="Homeodomain-like"/>
    <property type="match status" value="2"/>
</dbReference>
<comment type="caution">
    <text evidence="5">The sequence shown here is derived from an EMBL/GenBank/DDBJ whole genome shotgun (WGS) entry which is preliminary data.</text>
</comment>
<sequence length="297" mass="34973">MQTATNRKAILREITPLTQHDCFTLFSRVKTGFDFPLHSHEEFELNFIRNAKQSQRVIGDHMEEIDDVELVLVGPNLQHAWFTHKCNSKAIEEVTIQFHRDLFDEKFLRRNQLSFIRTMFEKSVRGILFSRDTALQLAPRIMELNQQHGFDSVLELMSILHDLSISRNQRFLSDATFNNTEKYTYNSRRIESTFEYMNQHFQNVITLADVARLANMSEVSFSRFFKQRTGNTFIDSLTEIRLGHASRMLIDTTHSVSEIAYRCGFNNMSNFNRIFRKKKGCTPKEFRESFSGRRIFI</sequence>
<dbReference type="PANTHER" id="PTHR43280">
    <property type="entry name" value="ARAC-FAMILY TRANSCRIPTIONAL REGULATOR"/>
    <property type="match status" value="1"/>
</dbReference>
<dbReference type="PROSITE" id="PS00041">
    <property type="entry name" value="HTH_ARAC_FAMILY_1"/>
    <property type="match status" value="1"/>
</dbReference>
<dbReference type="GO" id="GO:0043565">
    <property type="term" value="F:sequence-specific DNA binding"/>
    <property type="evidence" value="ECO:0007669"/>
    <property type="project" value="InterPro"/>
</dbReference>
<dbReference type="AlphaFoldDB" id="A0A4Q7N4C1"/>
<evidence type="ECO:0000259" key="4">
    <source>
        <dbReference type="PROSITE" id="PS01124"/>
    </source>
</evidence>
<accession>A0A4Q7N4C1</accession>
<evidence type="ECO:0000256" key="2">
    <source>
        <dbReference type="ARBA" id="ARBA00023125"/>
    </source>
</evidence>
<dbReference type="RefSeq" id="WP_130540178.1">
    <property type="nucleotide sequence ID" value="NZ_CP042431.1"/>
</dbReference>
<evidence type="ECO:0000256" key="3">
    <source>
        <dbReference type="ARBA" id="ARBA00023163"/>
    </source>
</evidence>
<dbReference type="EMBL" id="SGXA01000001">
    <property type="protein sequence ID" value="RZS75838.1"/>
    <property type="molecule type" value="Genomic_DNA"/>
</dbReference>
<dbReference type="GO" id="GO:0003700">
    <property type="term" value="F:DNA-binding transcription factor activity"/>
    <property type="evidence" value="ECO:0007669"/>
    <property type="project" value="InterPro"/>
</dbReference>
<keyword evidence="3" id="KW-0804">Transcription</keyword>
<name>A0A4Q7N4C1_9BACT</name>
<dbReference type="InterPro" id="IPR018062">
    <property type="entry name" value="HTH_AraC-typ_CS"/>
</dbReference>
<evidence type="ECO:0000256" key="1">
    <source>
        <dbReference type="ARBA" id="ARBA00023015"/>
    </source>
</evidence>
<dbReference type="Proteomes" id="UP000293874">
    <property type="component" value="Unassembled WGS sequence"/>
</dbReference>
<dbReference type="SUPFAM" id="SSF46689">
    <property type="entry name" value="Homeodomain-like"/>
    <property type="match status" value="2"/>
</dbReference>
<dbReference type="PRINTS" id="PR00032">
    <property type="entry name" value="HTHARAC"/>
</dbReference>
<gene>
    <name evidence="5" type="ORF">EV199_1713</name>
</gene>
<evidence type="ECO:0000313" key="6">
    <source>
        <dbReference type="Proteomes" id="UP000293874"/>
    </source>
</evidence>
<keyword evidence="1" id="KW-0805">Transcription regulation</keyword>
<dbReference type="OrthoDB" id="745435at2"/>
<dbReference type="Pfam" id="PF12833">
    <property type="entry name" value="HTH_18"/>
    <property type="match status" value="1"/>
</dbReference>
<dbReference type="InterPro" id="IPR020449">
    <property type="entry name" value="Tscrpt_reg_AraC-type_HTH"/>
</dbReference>
<dbReference type="SMART" id="SM00342">
    <property type="entry name" value="HTH_ARAC"/>
    <property type="match status" value="1"/>
</dbReference>
<proteinExistence type="predicted"/>
<dbReference type="InterPro" id="IPR018060">
    <property type="entry name" value="HTH_AraC"/>
</dbReference>
<reference evidence="5 6" key="1">
    <citation type="submission" date="2019-02" db="EMBL/GenBank/DDBJ databases">
        <title>Genomic Encyclopedia of Type Strains, Phase IV (KMG-IV): sequencing the most valuable type-strain genomes for metagenomic binning, comparative biology and taxonomic classification.</title>
        <authorList>
            <person name="Goeker M."/>
        </authorList>
    </citation>
    <scope>NUCLEOTIDE SEQUENCE [LARGE SCALE GENOMIC DNA]</scope>
    <source>
        <strain evidence="5 6">DSM 18116</strain>
    </source>
</reference>
<keyword evidence="6" id="KW-1185">Reference proteome</keyword>
<feature type="domain" description="HTH araC/xylS-type" evidence="4">
    <location>
        <begin position="191"/>
        <end position="289"/>
    </location>
</feature>
<keyword evidence="2" id="KW-0238">DNA-binding</keyword>
<protein>
    <submittedName>
        <fullName evidence="5">Helix-turn-helix protein</fullName>
    </submittedName>
</protein>
<dbReference type="PANTHER" id="PTHR43280:SF27">
    <property type="entry name" value="TRANSCRIPTIONAL REGULATOR MTLR"/>
    <property type="match status" value="1"/>
</dbReference>
<organism evidence="5 6">
    <name type="scientific">Pseudobacter ginsenosidimutans</name>
    <dbReference type="NCBI Taxonomy" id="661488"/>
    <lineage>
        <taxon>Bacteria</taxon>
        <taxon>Pseudomonadati</taxon>
        <taxon>Bacteroidota</taxon>
        <taxon>Chitinophagia</taxon>
        <taxon>Chitinophagales</taxon>
        <taxon>Chitinophagaceae</taxon>
        <taxon>Pseudobacter</taxon>
    </lineage>
</organism>
<evidence type="ECO:0000313" key="5">
    <source>
        <dbReference type="EMBL" id="RZS75838.1"/>
    </source>
</evidence>
<dbReference type="PROSITE" id="PS01124">
    <property type="entry name" value="HTH_ARAC_FAMILY_2"/>
    <property type="match status" value="1"/>
</dbReference>